<accession>A0ABV9QJA2</accession>
<dbReference type="GO" id="GO:0050380">
    <property type="term" value="F:undecaprenyl-diphosphatase activity"/>
    <property type="evidence" value="ECO:0007669"/>
    <property type="project" value="UniProtKB-EC"/>
</dbReference>
<evidence type="ECO:0000256" key="15">
    <source>
        <dbReference type="ARBA" id="ARBA00032932"/>
    </source>
</evidence>
<evidence type="ECO:0000313" key="19">
    <source>
        <dbReference type="Proteomes" id="UP001595916"/>
    </source>
</evidence>
<dbReference type="Proteomes" id="UP001595916">
    <property type="component" value="Unassembled WGS sequence"/>
</dbReference>
<dbReference type="NCBIfam" id="TIGR00753">
    <property type="entry name" value="undec_PP_bacA"/>
    <property type="match status" value="1"/>
</dbReference>
<sequence>MYEFIKVFILGIVEGITEFLPISSTGHLILVQQFISLEPERFANAFSVIIQLGAILSVVVLYFKKLNPFDRDLSPAQRQNTFILWSKVIIAVLPATVLGLLFDDLIDKYLFKPLPVAVTLIVWGLVIILIEKRSPSSFKFNSIYEISYKTAFLIGLFQCLAMIPGTSRSAATIIGAMLLGTSRTTAAEFSFFLAIPTMLGATLLKVIKVGLAFSGFQWALILFGSVVSFVVALLVIKKLMLYIQKHNFSLFGYYRIVLGTVVLLSSLLFKLKL</sequence>
<keyword evidence="8 17" id="KW-0133">Cell shape</keyword>
<comment type="function">
    <text evidence="17">Catalyzes the dephosphorylation of undecaprenyl diphosphate (UPP). Confers resistance to bacitracin.</text>
</comment>
<feature type="transmembrane region" description="Helical" evidence="17">
    <location>
        <begin position="185"/>
        <end position="204"/>
    </location>
</feature>
<evidence type="ECO:0000256" key="1">
    <source>
        <dbReference type="ARBA" id="ARBA00004651"/>
    </source>
</evidence>
<dbReference type="RefSeq" id="WP_379787952.1">
    <property type="nucleotide sequence ID" value="NZ_JBHSHL010000014.1"/>
</dbReference>
<feature type="transmembrane region" description="Helical" evidence="17">
    <location>
        <begin position="151"/>
        <end position="179"/>
    </location>
</feature>
<evidence type="ECO:0000313" key="18">
    <source>
        <dbReference type="EMBL" id="MFC4804447.1"/>
    </source>
</evidence>
<evidence type="ECO:0000256" key="6">
    <source>
        <dbReference type="ARBA" id="ARBA00022692"/>
    </source>
</evidence>
<feature type="transmembrane region" description="Helical" evidence="17">
    <location>
        <begin position="84"/>
        <end position="102"/>
    </location>
</feature>
<evidence type="ECO:0000256" key="3">
    <source>
        <dbReference type="ARBA" id="ARBA00012374"/>
    </source>
</evidence>
<feature type="transmembrane region" description="Helical" evidence="17">
    <location>
        <begin position="216"/>
        <end position="236"/>
    </location>
</feature>
<evidence type="ECO:0000256" key="2">
    <source>
        <dbReference type="ARBA" id="ARBA00010621"/>
    </source>
</evidence>
<feature type="transmembrane region" description="Helical" evidence="17">
    <location>
        <begin position="42"/>
        <end position="63"/>
    </location>
</feature>
<evidence type="ECO:0000256" key="17">
    <source>
        <dbReference type="HAMAP-Rule" id="MF_01006"/>
    </source>
</evidence>
<comment type="miscellaneous">
    <text evidence="17">Bacitracin is thought to be involved in the inhibition of peptidoglycan synthesis by sequestering undecaprenyl diphosphate, thereby reducing the pool of lipid carrier available.</text>
</comment>
<keyword evidence="7 17" id="KW-0378">Hydrolase</keyword>
<protein>
    <recommendedName>
        <fullName evidence="4 17">Undecaprenyl-diphosphatase</fullName>
        <ecNumber evidence="3 17">3.6.1.27</ecNumber>
    </recommendedName>
    <alternativeName>
        <fullName evidence="15 17">Bacitracin resistance protein</fullName>
    </alternativeName>
    <alternativeName>
        <fullName evidence="14 17">Undecaprenyl pyrophosphate phosphatase</fullName>
    </alternativeName>
</protein>
<proteinExistence type="inferred from homology"/>
<dbReference type="EC" id="3.6.1.27" evidence="3 17"/>
<keyword evidence="9 17" id="KW-0573">Peptidoglycan synthesis</keyword>
<keyword evidence="10 17" id="KW-1133">Transmembrane helix</keyword>
<evidence type="ECO:0000256" key="11">
    <source>
        <dbReference type="ARBA" id="ARBA00023136"/>
    </source>
</evidence>
<dbReference type="PANTHER" id="PTHR30622:SF3">
    <property type="entry name" value="UNDECAPRENYL-DIPHOSPHATASE"/>
    <property type="match status" value="1"/>
</dbReference>
<comment type="caution">
    <text evidence="18">The sequence shown here is derived from an EMBL/GenBank/DDBJ whole genome shotgun (WGS) entry which is preliminary data.</text>
</comment>
<dbReference type="NCBIfam" id="NF001390">
    <property type="entry name" value="PRK00281.1-4"/>
    <property type="match status" value="1"/>
</dbReference>
<reference evidence="19" key="1">
    <citation type="journal article" date="2019" name="Int. J. Syst. Evol. Microbiol.">
        <title>The Global Catalogue of Microorganisms (GCM) 10K type strain sequencing project: providing services to taxonomists for standard genome sequencing and annotation.</title>
        <authorList>
            <consortium name="The Broad Institute Genomics Platform"/>
            <consortium name="The Broad Institute Genome Sequencing Center for Infectious Disease"/>
            <person name="Wu L."/>
            <person name="Ma J."/>
        </authorList>
    </citation>
    <scope>NUCLEOTIDE SEQUENCE [LARGE SCALE GENOMIC DNA]</scope>
    <source>
        <strain evidence="19">CCUG 46385</strain>
    </source>
</reference>
<evidence type="ECO:0000256" key="10">
    <source>
        <dbReference type="ARBA" id="ARBA00022989"/>
    </source>
</evidence>
<dbReference type="Pfam" id="PF02673">
    <property type="entry name" value="BacA"/>
    <property type="match status" value="1"/>
</dbReference>
<keyword evidence="12 17" id="KW-0046">Antibiotic resistance</keyword>
<evidence type="ECO:0000256" key="9">
    <source>
        <dbReference type="ARBA" id="ARBA00022984"/>
    </source>
</evidence>
<evidence type="ECO:0000256" key="7">
    <source>
        <dbReference type="ARBA" id="ARBA00022801"/>
    </source>
</evidence>
<dbReference type="NCBIfam" id="NF001391">
    <property type="entry name" value="PRK00281.1-5"/>
    <property type="match status" value="1"/>
</dbReference>
<feature type="transmembrane region" description="Helical" evidence="17">
    <location>
        <begin position="248"/>
        <end position="269"/>
    </location>
</feature>
<evidence type="ECO:0000256" key="12">
    <source>
        <dbReference type="ARBA" id="ARBA00023251"/>
    </source>
</evidence>
<name>A0ABV9QJA2_9FIRM</name>
<dbReference type="EMBL" id="JBHSHL010000014">
    <property type="protein sequence ID" value="MFC4804447.1"/>
    <property type="molecule type" value="Genomic_DNA"/>
</dbReference>
<evidence type="ECO:0000256" key="16">
    <source>
        <dbReference type="ARBA" id="ARBA00047594"/>
    </source>
</evidence>
<organism evidence="18 19">
    <name type="scientific">Filifactor villosus</name>
    <dbReference type="NCBI Taxonomy" id="29374"/>
    <lineage>
        <taxon>Bacteria</taxon>
        <taxon>Bacillati</taxon>
        <taxon>Bacillota</taxon>
        <taxon>Clostridia</taxon>
        <taxon>Peptostreptococcales</taxon>
        <taxon>Filifactoraceae</taxon>
        <taxon>Filifactor</taxon>
    </lineage>
</organism>
<gene>
    <name evidence="17" type="primary">uppP</name>
    <name evidence="18" type="ORF">ACFO4R_05060</name>
</gene>
<comment type="catalytic activity">
    <reaction evidence="16 17">
        <text>di-trans,octa-cis-undecaprenyl diphosphate + H2O = di-trans,octa-cis-undecaprenyl phosphate + phosphate + H(+)</text>
        <dbReference type="Rhea" id="RHEA:28094"/>
        <dbReference type="ChEBI" id="CHEBI:15377"/>
        <dbReference type="ChEBI" id="CHEBI:15378"/>
        <dbReference type="ChEBI" id="CHEBI:43474"/>
        <dbReference type="ChEBI" id="CHEBI:58405"/>
        <dbReference type="ChEBI" id="CHEBI:60392"/>
        <dbReference type="EC" id="3.6.1.27"/>
    </reaction>
</comment>
<dbReference type="PANTHER" id="PTHR30622">
    <property type="entry name" value="UNDECAPRENYL-DIPHOSPHATASE"/>
    <property type="match status" value="1"/>
</dbReference>
<feature type="transmembrane region" description="Helical" evidence="17">
    <location>
        <begin position="7"/>
        <end position="30"/>
    </location>
</feature>
<evidence type="ECO:0000256" key="5">
    <source>
        <dbReference type="ARBA" id="ARBA00022475"/>
    </source>
</evidence>
<dbReference type="InterPro" id="IPR003824">
    <property type="entry name" value="UppP"/>
</dbReference>
<keyword evidence="19" id="KW-1185">Reference proteome</keyword>
<dbReference type="NCBIfam" id="NF001389">
    <property type="entry name" value="PRK00281.1-2"/>
    <property type="match status" value="1"/>
</dbReference>
<dbReference type="HAMAP" id="MF_01006">
    <property type="entry name" value="Undec_diphosphatase"/>
    <property type="match status" value="1"/>
</dbReference>
<evidence type="ECO:0000256" key="13">
    <source>
        <dbReference type="ARBA" id="ARBA00023316"/>
    </source>
</evidence>
<comment type="similarity">
    <text evidence="2 17">Belongs to the UppP family.</text>
</comment>
<keyword evidence="6 17" id="KW-0812">Transmembrane</keyword>
<evidence type="ECO:0000256" key="14">
    <source>
        <dbReference type="ARBA" id="ARBA00032707"/>
    </source>
</evidence>
<evidence type="ECO:0000256" key="8">
    <source>
        <dbReference type="ARBA" id="ARBA00022960"/>
    </source>
</evidence>
<keyword evidence="13 17" id="KW-0961">Cell wall biogenesis/degradation</keyword>
<comment type="subcellular location">
    <subcellularLocation>
        <location evidence="1 17">Cell membrane</location>
        <topology evidence="1 17">Multi-pass membrane protein</topology>
    </subcellularLocation>
</comment>
<feature type="transmembrane region" description="Helical" evidence="17">
    <location>
        <begin position="114"/>
        <end position="130"/>
    </location>
</feature>
<keyword evidence="11 17" id="KW-0472">Membrane</keyword>
<evidence type="ECO:0000256" key="4">
    <source>
        <dbReference type="ARBA" id="ARBA00021581"/>
    </source>
</evidence>
<keyword evidence="5 17" id="KW-1003">Cell membrane</keyword>